<keyword evidence="2" id="KW-1185">Reference proteome</keyword>
<evidence type="ECO:0000313" key="2">
    <source>
        <dbReference type="Proteomes" id="UP001596037"/>
    </source>
</evidence>
<dbReference type="RefSeq" id="WP_376852535.1">
    <property type="nucleotide sequence ID" value="NZ_JBHSMF010000015.1"/>
</dbReference>
<name>A0ABW0NK02_9BURK</name>
<evidence type="ECO:0008006" key="3">
    <source>
        <dbReference type="Google" id="ProtNLM"/>
    </source>
</evidence>
<reference evidence="2" key="1">
    <citation type="journal article" date="2019" name="Int. J. Syst. Evol. Microbiol.">
        <title>The Global Catalogue of Microorganisms (GCM) 10K type strain sequencing project: providing services to taxonomists for standard genome sequencing and annotation.</title>
        <authorList>
            <consortium name="The Broad Institute Genomics Platform"/>
            <consortium name="The Broad Institute Genome Sequencing Center for Infectious Disease"/>
            <person name="Wu L."/>
            <person name="Ma J."/>
        </authorList>
    </citation>
    <scope>NUCLEOTIDE SEQUENCE [LARGE SCALE GENOMIC DNA]</scope>
    <source>
        <strain evidence="2">CCUG 57401</strain>
    </source>
</reference>
<organism evidence="1 2">
    <name type="scientific">Caenimonas terrae</name>
    <dbReference type="NCBI Taxonomy" id="696074"/>
    <lineage>
        <taxon>Bacteria</taxon>
        <taxon>Pseudomonadati</taxon>
        <taxon>Pseudomonadota</taxon>
        <taxon>Betaproteobacteria</taxon>
        <taxon>Burkholderiales</taxon>
        <taxon>Comamonadaceae</taxon>
        <taxon>Caenimonas</taxon>
    </lineage>
</organism>
<protein>
    <recommendedName>
        <fullName evidence="3">DUF2384 domain-containing protein</fullName>
    </recommendedName>
</protein>
<accession>A0ABW0NK02</accession>
<gene>
    <name evidence="1" type="ORF">ACFPOE_22260</name>
</gene>
<sequence length="113" mass="12919">MNSNAIARRLDAIQAKGAMRSSDIANVLEVRPETVSRWNQGKAFPHPTTERQLLELEFIVDQLSDFYEPQEARLWIFSRQRLLNGETPAELIQKGRVDEVLAAVHQLRDGVHI</sequence>
<dbReference type="Proteomes" id="UP001596037">
    <property type="component" value="Unassembled WGS sequence"/>
</dbReference>
<proteinExistence type="predicted"/>
<dbReference type="EMBL" id="JBHSMF010000015">
    <property type="protein sequence ID" value="MFC5500283.1"/>
    <property type="molecule type" value="Genomic_DNA"/>
</dbReference>
<comment type="caution">
    <text evidence="1">The sequence shown here is derived from an EMBL/GenBank/DDBJ whole genome shotgun (WGS) entry which is preliminary data.</text>
</comment>
<evidence type="ECO:0000313" key="1">
    <source>
        <dbReference type="EMBL" id="MFC5500283.1"/>
    </source>
</evidence>